<dbReference type="InterPro" id="IPR050135">
    <property type="entry name" value="dGTPase-like"/>
</dbReference>
<evidence type="ECO:0000256" key="1">
    <source>
        <dbReference type="ARBA" id="ARBA00005776"/>
    </source>
</evidence>
<organism evidence="3 4">
    <name type="scientific">Fasciola hepatica</name>
    <name type="common">Liver fluke</name>
    <dbReference type="NCBI Taxonomy" id="6192"/>
    <lineage>
        <taxon>Eukaryota</taxon>
        <taxon>Metazoa</taxon>
        <taxon>Spiralia</taxon>
        <taxon>Lophotrochozoa</taxon>
        <taxon>Platyhelminthes</taxon>
        <taxon>Trematoda</taxon>
        <taxon>Digenea</taxon>
        <taxon>Plagiorchiida</taxon>
        <taxon>Echinostomata</taxon>
        <taxon>Echinostomatoidea</taxon>
        <taxon>Fasciolidae</taxon>
        <taxon>Fasciola</taxon>
    </lineage>
</organism>
<comment type="caution">
    <text evidence="3">The sequence shown here is derived from an EMBL/GenBank/DDBJ whole genome shotgun (WGS) entry which is preliminary data.</text>
</comment>
<dbReference type="SMART" id="SM00471">
    <property type="entry name" value="HDc"/>
    <property type="match status" value="1"/>
</dbReference>
<evidence type="ECO:0000313" key="3">
    <source>
        <dbReference type="EMBL" id="THD20982.1"/>
    </source>
</evidence>
<proteinExistence type="inferred from homology"/>
<dbReference type="Pfam" id="PF01966">
    <property type="entry name" value="HD"/>
    <property type="match status" value="1"/>
</dbReference>
<dbReference type="InterPro" id="IPR003607">
    <property type="entry name" value="HD/PDEase_dom"/>
</dbReference>
<sequence>MDSVHGMIELDPICLLFVDSPEFQRLRDMRQLGFTYLVYPGCQHSRFEHSLGTYHLVSRLLTMIQNDAEYEGPEISAKEVLEVKIAALCHDLGHGPFSHCWELFVHAGGERYHQYKHEKMSCAILDRVVYNNPKLREKLNDAGVNLEFIKSLILGEPAGFTVREPFFYEIISNKVNGFDMDKCEYLLRDSLYAGMGRGAAMVDLERFMRFFRPAAYAAEEKIMTTNSTQSVTKQGTSGSWHMCFCESEMDNVIRIFNLRNHLHKKLYKHRKVTAINYMFIDALELLEPTMQWRELSLKALDIKNEKALNGFLQLTDHLFWDIHSKRIHQTNQLEEFPGLEKASELLNRLLTRDFYKYVDSVFVVSSKEFDRKLKQKSVSADSLQAISSETYIPSHRLLDDQDSYLTNELDMVVKSCVPTHIKDKVSFLVGKEKFSSNSTCEAPKFFCYMRGGKTFVVEQPLWVVHEYRVYLKDCDGMDKAEKSSLATKLSDSFDQWCRRIHSLRSALAGH</sequence>
<dbReference type="PANTHER" id="PTHR11373">
    <property type="entry name" value="DEOXYNUCLEOSIDE TRIPHOSPHATE TRIPHOSPHOHYDROLASE"/>
    <property type="match status" value="1"/>
</dbReference>
<feature type="domain" description="HD/PDEase" evidence="2">
    <location>
        <begin position="42"/>
        <end position="195"/>
    </location>
</feature>
<accession>A0A4E0RUK1</accession>
<dbReference type="GO" id="GO:0005634">
    <property type="term" value="C:nucleus"/>
    <property type="evidence" value="ECO:0007669"/>
    <property type="project" value="TreeGrafter"/>
</dbReference>
<dbReference type="SUPFAM" id="SSF109604">
    <property type="entry name" value="HD-domain/PDEase-like"/>
    <property type="match status" value="1"/>
</dbReference>
<dbReference type="GO" id="GO:0006203">
    <property type="term" value="P:dGTP catabolic process"/>
    <property type="evidence" value="ECO:0007669"/>
    <property type="project" value="TreeGrafter"/>
</dbReference>
<gene>
    <name evidence="3" type="ORF">D915_008363</name>
</gene>
<comment type="similarity">
    <text evidence="1">Belongs to the SAMHD1 family.</text>
</comment>
<dbReference type="CDD" id="cd00077">
    <property type="entry name" value="HDc"/>
    <property type="match status" value="1"/>
</dbReference>
<dbReference type="PANTHER" id="PTHR11373:SF4">
    <property type="entry name" value="DEOXYNUCLEOSIDE TRIPHOSPHATE TRIPHOSPHOHYDROLASE SAMHD1"/>
    <property type="match status" value="1"/>
</dbReference>
<dbReference type="AlphaFoldDB" id="A0A4E0RUK1"/>
<evidence type="ECO:0000313" key="4">
    <source>
        <dbReference type="Proteomes" id="UP000230066"/>
    </source>
</evidence>
<name>A0A4E0RUK1_FASHE</name>
<dbReference type="Proteomes" id="UP000230066">
    <property type="component" value="Unassembled WGS sequence"/>
</dbReference>
<protein>
    <submittedName>
        <fullName evidence="3">Deoxynucleoside triphosphate triphosphohydrolase SAMHD1</fullName>
    </submittedName>
</protein>
<dbReference type="EMBL" id="JXXN02003979">
    <property type="protein sequence ID" value="THD20982.1"/>
    <property type="molecule type" value="Genomic_DNA"/>
</dbReference>
<reference evidence="3" key="1">
    <citation type="submission" date="2019-03" db="EMBL/GenBank/DDBJ databases">
        <title>Improved annotation for the trematode Fasciola hepatica.</title>
        <authorList>
            <person name="Choi Y.-J."/>
            <person name="Martin J."/>
            <person name="Mitreva M."/>
        </authorList>
    </citation>
    <scope>NUCLEOTIDE SEQUENCE [LARGE SCALE GENOMIC DNA]</scope>
</reference>
<dbReference type="Gene3D" id="1.10.3210.10">
    <property type="entry name" value="Hypothetical protein af1432"/>
    <property type="match status" value="1"/>
</dbReference>
<evidence type="ECO:0000259" key="2">
    <source>
        <dbReference type="SMART" id="SM00471"/>
    </source>
</evidence>
<keyword evidence="4" id="KW-1185">Reference proteome</keyword>
<dbReference type="InterPro" id="IPR006674">
    <property type="entry name" value="HD_domain"/>
</dbReference>
<dbReference type="GO" id="GO:0008832">
    <property type="term" value="F:dGTPase activity"/>
    <property type="evidence" value="ECO:0007669"/>
    <property type="project" value="TreeGrafter"/>
</dbReference>